<sequence length="116" mass="13216">MGFRWTPRFIAVLYIGICYHISFNTASTLSSSGGRKVLTVARRKQVCSNVQDSFLVPILAEHGFQYHTTTAKELTMTRWLPDTPSELSQRGLNHHSVIGVVLDKDGRILMIQERRR</sequence>
<protein>
    <recommendedName>
        <fullName evidence="1">Pre-nudix hydrolase domain-containing protein</fullName>
    </recommendedName>
</protein>
<evidence type="ECO:0000313" key="2">
    <source>
        <dbReference type="EMBL" id="EYB95364.1"/>
    </source>
</evidence>
<dbReference type="Pfam" id="PF18290">
    <property type="entry name" value="Nudix_hydro"/>
    <property type="match status" value="1"/>
</dbReference>
<evidence type="ECO:0000313" key="3">
    <source>
        <dbReference type="Proteomes" id="UP000024635"/>
    </source>
</evidence>
<dbReference type="OrthoDB" id="447842at2759"/>
<dbReference type="AlphaFoldDB" id="A0A016SYF5"/>
<dbReference type="EMBL" id="JARK01001497">
    <property type="protein sequence ID" value="EYB95364.1"/>
    <property type="molecule type" value="Genomic_DNA"/>
</dbReference>
<organism evidence="2 3">
    <name type="scientific">Ancylostoma ceylanicum</name>
    <dbReference type="NCBI Taxonomy" id="53326"/>
    <lineage>
        <taxon>Eukaryota</taxon>
        <taxon>Metazoa</taxon>
        <taxon>Ecdysozoa</taxon>
        <taxon>Nematoda</taxon>
        <taxon>Chromadorea</taxon>
        <taxon>Rhabditida</taxon>
        <taxon>Rhabditina</taxon>
        <taxon>Rhabditomorpha</taxon>
        <taxon>Strongyloidea</taxon>
        <taxon>Ancylostomatidae</taxon>
        <taxon>Ancylostomatinae</taxon>
        <taxon>Ancylostoma</taxon>
    </lineage>
</organism>
<dbReference type="Proteomes" id="UP000024635">
    <property type="component" value="Unassembled WGS sequence"/>
</dbReference>
<evidence type="ECO:0000259" key="1">
    <source>
        <dbReference type="Pfam" id="PF18290"/>
    </source>
</evidence>
<comment type="caution">
    <text evidence="2">The sequence shown here is derived from an EMBL/GenBank/DDBJ whole genome shotgun (WGS) entry which is preliminary data.</text>
</comment>
<gene>
    <name evidence="2" type="primary">Acey_s0161.g3393</name>
    <name evidence="2" type="ORF">Y032_0161g3393</name>
</gene>
<reference evidence="3" key="1">
    <citation type="journal article" date="2015" name="Nat. Genet.">
        <title>The genome and transcriptome of the zoonotic hookworm Ancylostoma ceylanicum identify infection-specific gene families.</title>
        <authorList>
            <person name="Schwarz E.M."/>
            <person name="Hu Y."/>
            <person name="Antoshechkin I."/>
            <person name="Miller M.M."/>
            <person name="Sternberg P.W."/>
            <person name="Aroian R.V."/>
        </authorList>
    </citation>
    <scope>NUCLEOTIDE SEQUENCE</scope>
    <source>
        <strain evidence="3">HY135</strain>
    </source>
</reference>
<keyword evidence="3" id="KW-1185">Reference proteome</keyword>
<dbReference type="InterPro" id="IPR040618">
    <property type="entry name" value="Pre-Nudix"/>
</dbReference>
<feature type="domain" description="Pre-nudix hydrolase" evidence="1">
    <location>
        <begin position="51"/>
        <end position="80"/>
    </location>
</feature>
<dbReference type="SUPFAM" id="SSF55811">
    <property type="entry name" value="Nudix"/>
    <property type="match status" value="1"/>
</dbReference>
<proteinExistence type="predicted"/>
<name>A0A016SYF5_9BILA</name>
<dbReference type="Gene3D" id="3.40.630.30">
    <property type="match status" value="1"/>
</dbReference>
<dbReference type="InterPro" id="IPR015797">
    <property type="entry name" value="NUDIX_hydrolase-like_dom_sf"/>
</dbReference>
<accession>A0A016SYF5</accession>